<organism evidence="1 2">
    <name type="scientific">Mucilaginibacter terrenus</name>
    <dbReference type="NCBI Taxonomy" id="2482727"/>
    <lineage>
        <taxon>Bacteria</taxon>
        <taxon>Pseudomonadati</taxon>
        <taxon>Bacteroidota</taxon>
        <taxon>Sphingobacteriia</taxon>
        <taxon>Sphingobacteriales</taxon>
        <taxon>Sphingobacteriaceae</taxon>
        <taxon>Mucilaginibacter</taxon>
    </lineage>
</organism>
<evidence type="ECO:0000313" key="2">
    <source>
        <dbReference type="Proteomes" id="UP000260823"/>
    </source>
</evidence>
<dbReference type="AlphaFoldDB" id="A0A3E2NK84"/>
<dbReference type="EMBL" id="QWDE01000005">
    <property type="protein sequence ID" value="RFZ81398.1"/>
    <property type="molecule type" value="Genomic_DNA"/>
</dbReference>
<accession>A0A3E2NK84</accession>
<dbReference type="Proteomes" id="UP000260823">
    <property type="component" value="Unassembled WGS sequence"/>
</dbReference>
<gene>
    <name evidence="1" type="ORF">DYU05_19135</name>
</gene>
<keyword evidence="2" id="KW-1185">Reference proteome</keyword>
<proteinExistence type="predicted"/>
<comment type="caution">
    <text evidence="1">The sequence shown here is derived from an EMBL/GenBank/DDBJ whole genome shotgun (WGS) entry which is preliminary data.</text>
</comment>
<dbReference type="RefSeq" id="WP_117384765.1">
    <property type="nucleotide sequence ID" value="NZ_QWDE01000005.1"/>
</dbReference>
<name>A0A3E2NK84_9SPHI</name>
<evidence type="ECO:0000313" key="1">
    <source>
        <dbReference type="EMBL" id="RFZ81398.1"/>
    </source>
</evidence>
<dbReference type="OrthoDB" id="965614at2"/>
<reference evidence="1 2" key="1">
    <citation type="submission" date="2018-08" db="EMBL/GenBank/DDBJ databases">
        <title>Mucilaginibacter terrae sp. nov., isolated from manganese diggings.</title>
        <authorList>
            <person name="Huang Y."/>
            <person name="Zhou Z."/>
        </authorList>
    </citation>
    <scope>NUCLEOTIDE SEQUENCE [LARGE SCALE GENOMIC DNA]</scope>
    <source>
        <strain evidence="1 2">ZH6</strain>
    </source>
</reference>
<protein>
    <submittedName>
        <fullName evidence="1">Uncharacterized protein</fullName>
    </submittedName>
</protein>
<sequence>MERLIINVPESKSTLVKQILEGLGVVVQKDVPAKSDYKTKLAGISPWSEDDLKVFSSLLVLSPTS</sequence>